<dbReference type="Proteomes" id="UP000829756">
    <property type="component" value="Chromosome"/>
</dbReference>
<dbReference type="Proteomes" id="UP000294721">
    <property type="component" value="Unassembled WGS sequence"/>
</dbReference>
<keyword evidence="5" id="KW-1185">Reference proteome</keyword>
<evidence type="ECO:0000313" key="3">
    <source>
        <dbReference type="EMBL" id="TCP07859.1"/>
    </source>
</evidence>
<feature type="region of interest" description="Disordered" evidence="1">
    <location>
        <begin position="1"/>
        <end position="49"/>
    </location>
</feature>
<evidence type="ECO:0000256" key="1">
    <source>
        <dbReference type="SAM" id="MobiDB-lite"/>
    </source>
</evidence>
<feature type="compositionally biased region" description="Basic and acidic residues" evidence="1">
    <location>
        <begin position="1"/>
        <end position="20"/>
    </location>
</feature>
<reference evidence="3 5" key="1">
    <citation type="submission" date="2019-03" db="EMBL/GenBank/DDBJ databases">
        <title>Genomic Encyclopedia of Type Strains, Phase IV (KMG-IV): sequencing the most valuable type-strain genomes for metagenomic binning, comparative biology and taxonomic classification.</title>
        <authorList>
            <person name="Goeker M."/>
        </authorList>
    </citation>
    <scope>NUCLEOTIDE SEQUENCE [LARGE SCALE GENOMIC DNA]</scope>
    <source>
        <strain evidence="3 5">DSM 17474</strain>
    </source>
</reference>
<accession>A0AAE9GXK1</accession>
<name>A0AAE9GXK1_9NEIS</name>
<organism evidence="4 6">
    <name type="scientific">Uruburuella suis</name>
    <dbReference type="NCBI Taxonomy" id="252130"/>
    <lineage>
        <taxon>Bacteria</taxon>
        <taxon>Pseudomonadati</taxon>
        <taxon>Pseudomonadota</taxon>
        <taxon>Betaproteobacteria</taxon>
        <taxon>Neisseriales</taxon>
        <taxon>Neisseriaceae</taxon>
        <taxon>Uruburuella</taxon>
    </lineage>
</organism>
<gene>
    <name evidence="3" type="ORF">EV680_106101</name>
    <name evidence="4" type="ORF">LVJ78_07970</name>
</gene>
<dbReference type="EMBL" id="CP091507">
    <property type="protein sequence ID" value="UOO78641.1"/>
    <property type="molecule type" value="Genomic_DNA"/>
</dbReference>
<evidence type="ECO:0000313" key="5">
    <source>
        <dbReference type="Proteomes" id="UP000294721"/>
    </source>
</evidence>
<sequence length="657" mass="71190">MSKDKDDLGKDNDTKQDHNTENSLAKGENKAPKRGLRVVKGNTSPRGKNAVKSDFEALQNIQTADDTPILPFYELRKPNNGGLAGVFFVGVGTTREGDFYHLPPLHIADYVNLVGRGIGEDDKEYRVIEYYRAGEKQPKQAALPLEIVGMPACWAFLRGLGIGVKSGGKAMGALADYLQWEGDKTEWQIANRGGWLDDDCAAYVLPSGEIIGHTGGKVIYNGDTSKKPAYGVSGSLETWQAHLAAYAAGNSRLLLALGAAFAAPLLAPMKIENGGFHLFHASSGGKTTTAMLALSVYGRPDKLKNTWKATALAIDNMAAATSDGFILLDEISQARGQDVSSVAYSLFNGVGKLQGAKQGGNRERLEWRVLLLSTGEFPVSQYMKQAGFEWNAGQNVRLPSIPADAGKGFRVFDTLHGHSDGAAFAEMLEETAKHHYGHAGRAWVGKLAEAMKQDKAALIGKVNSYCDAFRARLPADLDGQPARVAKRFALAAAALELAAEWGITGLAAGVGAAGVEACFNAWYEREGKGNQEERVILQRAADYLQAKGNSEMFVELESIGKGGYAQTSRYHAGYVKYDAARDLQVFYINSQAFETDICGGFDKDFVCEVLHAAGWLKRSVTRWTKQLKRAGISTGWYYVLDGHLPPAERMKADAEED</sequence>
<evidence type="ECO:0000313" key="6">
    <source>
        <dbReference type="Proteomes" id="UP000829756"/>
    </source>
</evidence>
<feature type="domain" description="DUF927" evidence="2">
    <location>
        <begin position="111"/>
        <end position="363"/>
    </location>
</feature>
<dbReference type="RefSeq" id="WP_132953309.1">
    <property type="nucleotide sequence ID" value="NZ_CALJUB010000171.1"/>
</dbReference>
<dbReference type="InterPro" id="IPR009270">
    <property type="entry name" value="DUF927"/>
</dbReference>
<dbReference type="EMBL" id="SLXE01000006">
    <property type="protein sequence ID" value="TCP07859.1"/>
    <property type="molecule type" value="Genomic_DNA"/>
</dbReference>
<dbReference type="KEGG" id="usu:LVJ78_07970"/>
<reference evidence="4" key="3">
    <citation type="journal article" date="2022" name="Res Sq">
        <title>Evolution of multicellular longitudinally dividing oral cavity symbionts (Neisseriaceae).</title>
        <authorList>
            <person name="Nyongesa S."/>
            <person name="Weber P."/>
            <person name="Bernet E."/>
            <person name="Pullido F."/>
            <person name="Nieckarz M."/>
            <person name="Delaby M."/>
            <person name="Nieves C."/>
            <person name="Viehboeck T."/>
            <person name="Krause N."/>
            <person name="Rivera-Millot A."/>
            <person name="Nakamura A."/>
            <person name="Vischer N."/>
            <person name="VanNieuwenhze M."/>
            <person name="Brun Y."/>
            <person name="Cava F."/>
            <person name="Bulgheresi S."/>
            <person name="Veyrier F."/>
        </authorList>
    </citation>
    <scope>NUCLEOTIDE SEQUENCE</scope>
    <source>
        <strain evidence="4">1258/02</strain>
    </source>
</reference>
<evidence type="ECO:0000259" key="2">
    <source>
        <dbReference type="Pfam" id="PF06048"/>
    </source>
</evidence>
<dbReference type="Pfam" id="PF06048">
    <property type="entry name" value="DUF927"/>
    <property type="match status" value="1"/>
</dbReference>
<dbReference type="AlphaFoldDB" id="A0AAE9GXK1"/>
<proteinExistence type="predicted"/>
<reference evidence="4" key="2">
    <citation type="submission" date="2021-12" db="EMBL/GenBank/DDBJ databases">
        <authorList>
            <person name="Veyrier F.J."/>
        </authorList>
    </citation>
    <scope>NUCLEOTIDE SEQUENCE</scope>
    <source>
        <strain evidence="4">1258/02</strain>
    </source>
</reference>
<protein>
    <submittedName>
        <fullName evidence="3">DNA primase/helicase</fullName>
    </submittedName>
    <submittedName>
        <fullName evidence="4">DUF927 domain-containing protein</fullName>
    </submittedName>
</protein>
<evidence type="ECO:0000313" key="4">
    <source>
        <dbReference type="EMBL" id="UOO78641.1"/>
    </source>
</evidence>